<sequence>MKDLSKNNDLSFTCTSEPTPSEPQDADILFKYARWLETKRGPKNFPQVARFYRIAAWNGHYKANRNLRNLILAYGDVVHGTNSELYDLNKLLLDRNIPVAYFNMGNSLDGGRGVARDPKAALRYYKRAADLGNPEAQYLLGDKLTVKTSTAEVWDVGQKMRVCAAKQGHKQAILDVIAYYRTEKKYNDAIALLQIGVRNGDGQSAFLLSRAFSSDGTQKGTLFYFGQSTDLERSKRYATIYDLTERYFIYNPKVPDIDKIAPLPPAPLPKWDGTFQWEKEYLNRPNLPVPNDELVRRLADAKGLDPATGLPLKSK</sequence>
<gene>
    <name evidence="3" type="ORF">DFP86_107206</name>
</gene>
<feature type="region of interest" description="Disordered" evidence="1">
    <location>
        <begin position="1"/>
        <end position="21"/>
    </location>
</feature>
<dbReference type="SMART" id="SM00671">
    <property type="entry name" value="SEL1"/>
    <property type="match status" value="2"/>
</dbReference>
<dbReference type="Pfam" id="PF19933">
    <property type="entry name" value="DUF6396"/>
    <property type="match status" value="1"/>
</dbReference>
<dbReference type="AlphaFoldDB" id="A0A4V3DV67"/>
<organism evidence="3 4">
    <name type="scientific">Paludibacterium purpuratum</name>
    <dbReference type="NCBI Taxonomy" id="1144873"/>
    <lineage>
        <taxon>Bacteria</taxon>
        <taxon>Pseudomonadati</taxon>
        <taxon>Pseudomonadota</taxon>
        <taxon>Betaproteobacteria</taxon>
        <taxon>Neisseriales</taxon>
        <taxon>Chromobacteriaceae</taxon>
        <taxon>Paludibacterium</taxon>
    </lineage>
</organism>
<dbReference type="InterPro" id="IPR006597">
    <property type="entry name" value="Sel1-like"/>
</dbReference>
<evidence type="ECO:0000256" key="1">
    <source>
        <dbReference type="SAM" id="MobiDB-lite"/>
    </source>
</evidence>
<dbReference type="Proteomes" id="UP000295611">
    <property type="component" value="Unassembled WGS sequence"/>
</dbReference>
<evidence type="ECO:0000313" key="3">
    <source>
        <dbReference type="EMBL" id="TDR79839.1"/>
    </source>
</evidence>
<dbReference type="PANTHER" id="PTHR45011">
    <property type="entry name" value="DAP3-BINDING CELL DEATH ENHANCER 1"/>
    <property type="match status" value="1"/>
</dbReference>
<dbReference type="EMBL" id="SNZP01000007">
    <property type="protein sequence ID" value="TDR79839.1"/>
    <property type="molecule type" value="Genomic_DNA"/>
</dbReference>
<dbReference type="InterPro" id="IPR045653">
    <property type="entry name" value="DUF6396"/>
</dbReference>
<protein>
    <recommendedName>
        <fullName evidence="2">DUF6396 domain-containing protein</fullName>
    </recommendedName>
</protein>
<dbReference type="InterPro" id="IPR052748">
    <property type="entry name" value="ISR_Activator"/>
</dbReference>
<reference evidence="3 4" key="1">
    <citation type="submission" date="2019-03" db="EMBL/GenBank/DDBJ databases">
        <title>Genomic Encyclopedia of Type Strains, Phase III (KMG-III): the genomes of soil and plant-associated and newly described type strains.</title>
        <authorList>
            <person name="Whitman W."/>
        </authorList>
    </citation>
    <scope>NUCLEOTIDE SEQUENCE [LARGE SCALE GENOMIC DNA]</scope>
    <source>
        <strain evidence="3 4">CECT 8976</strain>
    </source>
</reference>
<feature type="domain" description="DUF6396" evidence="2">
    <location>
        <begin position="204"/>
        <end position="312"/>
    </location>
</feature>
<name>A0A4V3DV67_9NEIS</name>
<dbReference type="Gene3D" id="1.25.40.10">
    <property type="entry name" value="Tetratricopeptide repeat domain"/>
    <property type="match status" value="1"/>
</dbReference>
<dbReference type="SUPFAM" id="SSF81901">
    <property type="entry name" value="HCP-like"/>
    <property type="match status" value="1"/>
</dbReference>
<dbReference type="PANTHER" id="PTHR45011:SF1">
    <property type="entry name" value="DAP3-BINDING CELL DEATH ENHANCER 1"/>
    <property type="match status" value="1"/>
</dbReference>
<dbReference type="InterPro" id="IPR011990">
    <property type="entry name" value="TPR-like_helical_dom_sf"/>
</dbReference>
<evidence type="ECO:0000259" key="2">
    <source>
        <dbReference type="Pfam" id="PF19933"/>
    </source>
</evidence>
<evidence type="ECO:0000313" key="4">
    <source>
        <dbReference type="Proteomes" id="UP000295611"/>
    </source>
</evidence>
<feature type="compositionally biased region" description="Polar residues" evidence="1">
    <location>
        <begin position="7"/>
        <end position="19"/>
    </location>
</feature>
<proteinExistence type="predicted"/>
<accession>A0A4V3DV67</accession>
<keyword evidence="4" id="KW-1185">Reference proteome</keyword>
<comment type="caution">
    <text evidence="3">The sequence shown here is derived from an EMBL/GenBank/DDBJ whole genome shotgun (WGS) entry which is preliminary data.</text>
</comment>
<dbReference type="Pfam" id="PF08238">
    <property type="entry name" value="Sel1"/>
    <property type="match status" value="1"/>
</dbReference>